<accession>A0A7Z2ZN55</accession>
<dbReference type="KEGG" id="cheb:HH215_24635"/>
<dbReference type="EMBL" id="CP051680">
    <property type="protein sequence ID" value="QJD86046.1"/>
    <property type="molecule type" value="Genomic_DNA"/>
</dbReference>
<sequence length="282" mass="31262">MATIGFIDYYLDEWHADNLPGWIAEATNDGMQVKFAYGLIDSPHGLSNAEWCRKHGIELLDSIEEVVERSDYLAVLSPDHPEFHERLAALPLQSAKPTFVDKTFAPDRAAAIRLFDAASRSGTPLFSSSALRFASEYTDELNRSGGRRIDTLCSQGPGQFGNYAIHQIEPIVSIMGADARRVQFIGTERTPALVIEYSDGRRATMHHLEGSPFRLTYQYEEGVALQATAEADFFAPFVRSLVRFFQTGQSPVDPAETIAVITIIEYARKAAASPGMWLELPS</sequence>
<name>A0A7Z2ZN55_9BACL</name>
<protein>
    <recommendedName>
        <fullName evidence="3">Dehydrogenase</fullName>
    </recommendedName>
</protein>
<dbReference type="AlphaFoldDB" id="A0A7Z2ZN55"/>
<dbReference type="SUPFAM" id="SSF51735">
    <property type="entry name" value="NAD(P)-binding Rossmann-fold domains"/>
    <property type="match status" value="1"/>
</dbReference>
<keyword evidence="2" id="KW-1185">Reference proteome</keyword>
<proteinExistence type="predicted"/>
<organism evidence="1 2">
    <name type="scientific">Cohnella herbarum</name>
    <dbReference type="NCBI Taxonomy" id="2728023"/>
    <lineage>
        <taxon>Bacteria</taxon>
        <taxon>Bacillati</taxon>
        <taxon>Bacillota</taxon>
        <taxon>Bacilli</taxon>
        <taxon>Bacillales</taxon>
        <taxon>Paenibacillaceae</taxon>
        <taxon>Cohnella</taxon>
    </lineage>
</organism>
<evidence type="ECO:0000313" key="2">
    <source>
        <dbReference type="Proteomes" id="UP000502248"/>
    </source>
</evidence>
<dbReference type="Gene3D" id="3.40.50.720">
    <property type="entry name" value="NAD(P)-binding Rossmann-like Domain"/>
    <property type="match status" value="1"/>
</dbReference>
<reference evidence="1 2" key="1">
    <citation type="submission" date="2020-04" db="EMBL/GenBank/DDBJ databases">
        <title>Genome sequencing of novel species.</title>
        <authorList>
            <person name="Heo J."/>
            <person name="Kim S.-J."/>
            <person name="Kim J.-S."/>
            <person name="Hong S.-B."/>
            <person name="Kwon S.-W."/>
        </authorList>
    </citation>
    <scope>NUCLEOTIDE SEQUENCE [LARGE SCALE GENOMIC DNA]</scope>
    <source>
        <strain evidence="1 2">MFER-1</strain>
    </source>
</reference>
<dbReference type="InterPro" id="IPR036291">
    <property type="entry name" value="NAD(P)-bd_dom_sf"/>
</dbReference>
<evidence type="ECO:0000313" key="1">
    <source>
        <dbReference type="EMBL" id="QJD86046.1"/>
    </source>
</evidence>
<evidence type="ECO:0008006" key="3">
    <source>
        <dbReference type="Google" id="ProtNLM"/>
    </source>
</evidence>
<gene>
    <name evidence="1" type="ORF">HH215_24635</name>
</gene>
<dbReference type="RefSeq" id="WP_169282298.1">
    <property type="nucleotide sequence ID" value="NZ_CP051680.1"/>
</dbReference>
<dbReference type="Proteomes" id="UP000502248">
    <property type="component" value="Chromosome"/>
</dbReference>